<gene>
    <name evidence="1" type="ORF">E5331_05310</name>
</gene>
<dbReference type="EMBL" id="SRYB01000005">
    <property type="protein sequence ID" value="TGY79795.1"/>
    <property type="molecule type" value="Genomic_DNA"/>
</dbReference>
<organism evidence="1 2">
    <name type="scientific">Lepagella muris</name>
    <dbReference type="NCBI Taxonomy" id="3032870"/>
    <lineage>
        <taxon>Bacteria</taxon>
        <taxon>Pseudomonadati</taxon>
        <taxon>Bacteroidota</taxon>
        <taxon>Bacteroidia</taxon>
        <taxon>Bacteroidales</taxon>
        <taxon>Muribaculaceae</taxon>
        <taxon>Lepagella</taxon>
    </lineage>
</organism>
<accession>A0AC61RL65</accession>
<comment type="caution">
    <text evidence="1">The sequence shown here is derived from an EMBL/GenBank/DDBJ whole genome shotgun (WGS) entry which is preliminary data.</text>
</comment>
<evidence type="ECO:0000313" key="2">
    <source>
        <dbReference type="Proteomes" id="UP000306319"/>
    </source>
</evidence>
<evidence type="ECO:0000313" key="1">
    <source>
        <dbReference type="EMBL" id="TGY79795.1"/>
    </source>
</evidence>
<protein>
    <submittedName>
        <fullName evidence="1">Uncharacterized protein</fullName>
    </submittedName>
</protein>
<name>A0AC61RL65_9BACT</name>
<reference evidence="1" key="1">
    <citation type="submission" date="2019-04" db="EMBL/GenBank/DDBJ databases">
        <title>Microbes associate with the intestines of laboratory mice.</title>
        <authorList>
            <person name="Navarre W."/>
            <person name="Wong E."/>
            <person name="Huang K."/>
            <person name="Tropini C."/>
            <person name="Ng K."/>
            <person name="Yu B."/>
        </authorList>
    </citation>
    <scope>NUCLEOTIDE SEQUENCE</scope>
    <source>
        <strain evidence="1">NM04_E33</strain>
    </source>
</reference>
<keyword evidence="2" id="KW-1185">Reference proteome</keyword>
<sequence>MTPRLGQYIFRMISGWWRICQVIDVFTTTQGLPGYAYAEVDGEPEFAREDRELARRRVYELNGWKYRPK</sequence>
<dbReference type="Proteomes" id="UP000306319">
    <property type="component" value="Unassembled WGS sequence"/>
</dbReference>
<proteinExistence type="predicted"/>